<dbReference type="OMA" id="DVQRQMN"/>
<protein>
    <recommendedName>
        <fullName evidence="4">CHCH domain-containing protein</fullName>
    </recommendedName>
</protein>
<sequence>MGGSNSTRRITVVNDESTGVIKISDSVVNRLREPFATMPQPPPQLPLPTPSRAALPKPTVRSEDSSTKMREDEPHAKGLREHYWREKFRELEKRHAGILKQTTDEFNRGLQTVEELFSNPTVTGICEEVEAKVYECYKTNPHSSLDCARQVQAFTDCVQAFRLRTLVAKG</sequence>
<keyword evidence="3" id="KW-1185">Reference proteome</keyword>
<dbReference type="GO" id="GO:0061617">
    <property type="term" value="C:MICOS complex"/>
    <property type="evidence" value="ECO:0007669"/>
    <property type="project" value="TreeGrafter"/>
</dbReference>
<accession>T1INE3</accession>
<proteinExistence type="predicted"/>
<dbReference type="EnsemblMetazoa" id="SMAR002520-RA">
    <property type="protein sequence ID" value="SMAR002520-PA"/>
    <property type="gene ID" value="SMAR002520"/>
</dbReference>
<dbReference type="STRING" id="126957.T1INE3"/>
<dbReference type="eggNOG" id="KOG4083">
    <property type="taxonomic scope" value="Eukaryota"/>
</dbReference>
<organism evidence="2 3">
    <name type="scientific">Strigamia maritima</name>
    <name type="common">European centipede</name>
    <name type="synonym">Geophilus maritimus</name>
    <dbReference type="NCBI Taxonomy" id="126957"/>
    <lineage>
        <taxon>Eukaryota</taxon>
        <taxon>Metazoa</taxon>
        <taxon>Ecdysozoa</taxon>
        <taxon>Arthropoda</taxon>
        <taxon>Myriapoda</taxon>
        <taxon>Chilopoda</taxon>
        <taxon>Pleurostigmophora</taxon>
        <taxon>Geophilomorpha</taxon>
        <taxon>Linotaeniidae</taxon>
        <taxon>Strigamia</taxon>
    </lineage>
</organism>
<evidence type="ECO:0000256" key="1">
    <source>
        <dbReference type="SAM" id="MobiDB-lite"/>
    </source>
</evidence>
<feature type="region of interest" description="Disordered" evidence="1">
    <location>
        <begin position="32"/>
        <end position="78"/>
    </location>
</feature>
<reference evidence="3" key="1">
    <citation type="submission" date="2011-05" db="EMBL/GenBank/DDBJ databases">
        <authorList>
            <person name="Richards S.R."/>
            <person name="Qu J."/>
            <person name="Jiang H."/>
            <person name="Jhangiani S.N."/>
            <person name="Agravi P."/>
            <person name="Goodspeed R."/>
            <person name="Gross S."/>
            <person name="Mandapat C."/>
            <person name="Jackson L."/>
            <person name="Mathew T."/>
            <person name="Pu L."/>
            <person name="Thornton R."/>
            <person name="Saada N."/>
            <person name="Wilczek-Boney K.B."/>
            <person name="Lee S."/>
            <person name="Kovar C."/>
            <person name="Wu Y."/>
            <person name="Scherer S.E."/>
            <person name="Worley K.C."/>
            <person name="Muzny D.M."/>
            <person name="Gibbs R."/>
        </authorList>
    </citation>
    <scope>NUCLEOTIDE SEQUENCE</scope>
    <source>
        <strain evidence="3">Brora</strain>
    </source>
</reference>
<dbReference type="HOGENOM" id="CLU_121103_0_0_1"/>
<dbReference type="InterPro" id="IPR052632">
    <property type="entry name" value="MICOS_subunit_Mic19"/>
</dbReference>
<evidence type="ECO:0000313" key="2">
    <source>
        <dbReference type="EnsemblMetazoa" id="SMAR002520-PA"/>
    </source>
</evidence>
<dbReference type="GO" id="GO:0007007">
    <property type="term" value="P:inner mitochondrial membrane organization"/>
    <property type="evidence" value="ECO:0007669"/>
    <property type="project" value="TreeGrafter"/>
</dbReference>
<evidence type="ECO:0008006" key="4">
    <source>
        <dbReference type="Google" id="ProtNLM"/>
    </source>
</evidence>
<feature type="compositionally biased region" description="Basic and acidic residues" evidence="1">
    <location>
        <begin position="60"/>
        <end position="78"/>
    </location>
</feature>
<evidence type="ECO:0000313" key="3">
    <source>
        <dbReference type="Proteomes" id="UP000014500"/>
    </source>
</evidence>
<dbReference type="PANTHER" id="PTHR21588:SF18">
    <property type="entry name" value="MICOS COMPLEX SUBUNIT MIC19"/>
    <property type="match status" value="1"/>
</dbReference>
<reference evidence="2" key="2">
    <citation type="submission" date="2015-02" db="UniProtKB">
        <authorList>
            <consortium name="EnsemblMetazoa"/>
        </authorList>
    </citation>
    <scope>IDENTIFICATION</scope>
</reference>
<dbReference type="EMBL" id="JH431162">
    <property type="status" value="NOT_ANNOTATED_CDS"/>
    <property type="molecule type" value="Genomic_DNA"/>
</dbReference>
<dbReference type="Proteomes" id="UP000014500">
    <property type="component" value="Unassembled WGS sequence"/>
</dbReference>
<dbReference type="AlphaFoldDB" id="T1INE3"/>
<dbReference type="PANTHER" id="PTHR21588">
    <property type="entry name" value="COILED-COIL-HELIX-COILED-COIL-HELIX DOMAIN CONTAINING 6"/>
    <property type="match status" value="1"/>
</dbReference>
<feature type="compositionally biased region" description="Pro residues" evidence="1">
    <location>
        <begin position="39"/>
        <end position="49"/>
    </location>
</feature>
<name>T1INE3_STRMM</name>
<dbReference type="PhylomeDB" id="T1INE3"/>